<evidence type="ECO:0000313" key="1">
    <source>
        <dbReference type="EMBL" id="KAF3569025.1"/>
    </source>
</evidence>
<evidence type="ECO:0000313" key="2">
    <source>
        <dbReference type="Proteomes" id="UP000266723"/>
    </source>
</evidence>
<sequence length="83" mass="8930">MHSLPQNFLKSINLDDTLVFKLSVPSAVANTPAIVVSEMSPSSLTKSIARAPGHYARVIVLGSDIIVAQGHQPKTWNSFLCNV</sequence>
<protein>
    <submittedName>
        <fullName evidence="1">Uncharacterized protein</fullName>
    </submittedName>
</protein>
<accession>A0ABQ7DD58</accession>
<name>A0ABQ7DD58_BRACR</name>
<proteinExistence type="predicted"/>
<comment type="caution">
    <text evidence="1">The sequence shown here is derived from an EMBL/GenBank/DDBJ whole genome shotgun (WGS) entry which is preliminary data.</text>
</comment>
<reference evidence="1 2" key="1">
    <citation type="journal article" date="2020" name="BMC Genomics">
        <title>Intraspecific diversification of the crop wild relative Brassica cretica Lam. using demographic model selection.</title>
        <authorList>
            <person name="Kioukis A."/>
            <person name="Michalopoulou V.A."/>
            <person name="Briers L."/>
            <person name="Pirintsos S."/>
            <person name="Studholme D.J."/>
            <person name="Pavlidis P."/>
            <person name="Sarris P.F."/>
        </authorList>
    </citation>
    <scope>NUCLEOTIDE SEQUENCE [LARGE SCALE GENOMIC DNA]</scope>
    <source>
        <strain evidence="2">cv. PFS-1207/04</strain>
    </source>
</reference>
<gene>
    <name evidence="1" type="ORF">DY000_02013790</name>
</gene>
<dbReference type="Proteomes" id="UP000266723">
    <property type="component" value="Unassembled WGS sequence"/>
</dbReference>
<organism evidence="1 2">
    <name type="scientific">Brassica cretica</name>
    <name type="common">Mustard</name>
    <dbReference type="NCBI Taxonomy" id="69181"/>
    <lineage>
        <taxon>Eukaryota</taxon>
        <taxon>Viridiplantae</taxon>
        <taxon>Streptophyta</taxon>
        <taxon>Embryophyta</taxon>
        <taxon>Tracheophyta</taxon>
        <taxon>Spermatophyta</taxon>
        <taxon>Magnoliopsida</taxon>
        <taxon>eudicotyledons</taxon>
        <taxon>Gunneridae</taxon>
        <taxon>Pentapetalae</taxon>
        <taxon>rosids</taxon>
        <taxon>malvids</taxon>
        <taxon>Brassicales</taxon>
        <taxon>Brassicaceae</taxon>
        <taxon>Brassiceae</taxon>
        <taxon>Brassica</taxon>
    </lineage>
</organism>
<keyword evidence="2" id="KW-1185">Reference proteome</keyword>
<dbReference type="EMBL" id="QGKV02000759">
    <property type="protein sequence ID" value="KAF3569025.1"/>
    <property type="molecule type" value="Genomic_DNA"/>
</dbReference>